<accession>A0ABS8AWF5</accession>
<gene>
    <name evidence="2" type="ORF">LGH74_19220</name>
</gene>
<keyword evidence="1" id="KW-0812">Transmembrane</keyword>
<name>A0ABS8AWF5_9BACT</name>
<keyword evidence="1" id="KW-0472">Membrane</keyword>
<keyword evidence="1" id="KW-1133">Transmembrane helix</keyword>
<feature type="transmembrane region" description="Helical" evidence="1">
    <location>
        <begin position="70"/>
        <end position="92"/>
    </location>
</feature>
<sequence length="124" mass="13571">MKNLLKSEVLAELLLATLVFSRLPYAWWMLPALFLVPDLSMLGYLAGPRVGAFCYNVAHHKALALTLGVAGWWLAQPLLLLAGTVLLFHIAFDRLLGYGLKYPTSFHDTHLGRTGRGQAAPVAA</sequence>
<dbReference type="EMBL" id="JAJADR010000006">
    <property type="protein sequence ID" value="MCB2410130.1"/>
    <property type="molecule type" value="Genomic_DNA"/>
</dbReference>
<reference evidence="2" key="1">
    <citation type="submission" date="2021-10" db="EMBL/GenBank/DDBJ databases">
        <authorList>
            <person name="Dean J.D."/>
            <person name="Kim M.K."/>
            <person name="Newey C.N."/>
            <person name="Stoker T.S."/>
            <person name="Thompson D.W."/>
            <person name="Grose J.H."/>
        </authorList>
    </citation>
    <scope>NUCLEOTIDE SEQUENCE</scope>
    <source>
        <strain evidence="2">BT178</strain>
    </source>
</reference>
<proteinExistence type="predicted"/>
<comment type="caution">
    <text evidence="2">The sequence shown here is derived from an EMBL/GenBank/DDBJ whole genome shotgun (WGS) entry which is preliminary data.</text>
</comment>
<evidence type="ECO:0000313" key="3">
    <source>
        <dbReference type="Proteomes" id="UP001165296"/>
    </source>
</evidence>
<keyword evidence="3" id="KW-1185">Reference proteome</keyword>
<dbReference type="Proteomes" id="UP001165296">
    <property type="component" value="Unassembled WGS sequence"/>
</dbReference>
<evidence type="ECO:0000313" key="2">
    <source>
        <dbReference type="EMBL" id="MCB2410130.1"/>
    </source>
</evidence>
<organism evidence="2 3">
    <name type="scientific">Hymenobacter lucidus</name>
    <dbReference type="NCBI Taxonomy" id="2880930"/>
    <lineage>
        <taxon>Bacteria</taxon>
        <taxon>Pseudomonadati</taxon>
        <taxon>Bacteroidota</taxon>
        <taxon>Cytophagia</taxon>
        <taxon>Cytophagales</taxon>
        <taxon>Hymenobacteraceae</taxon>
        <taxon>Hymenobacter</taxon>
    </lineage>
</organism>
<feature type="transmembrane region" description="Helical" evidence="1">
    <location>
        <begin position="9"/>
        <end position="30"/>
    </location>
</feature>
<dbReference type="Pfam" id="PF14079">
    <property type="entry name" value="DUF4260"/>
    <property type="match status" value="1"/>
</dbReference>
<dbReference type="RefSeq" id="WP_226178164.1">
    <property type="nucleotide sequence ID" value="NZ_JAJADR010000006.1"/>
</dbReference>
<evidence type="ECO:0000256" key="1">
    <source>
        <dbReference type="SAM" id="Phobius"/>
    </source>
</evidence>
<dbReference type="InterPro" id="IPR025356">
    <property type="entry name" value="DUF4260"/>
</dbReference>
<protein>
    <submittedName>
        <fullName evidence="2">DUF4260 domain-containing protein</fullName>
    </submittedName>
</protein>